<dbReference type="Pfam" id="PF07690">
    <property type="entry name" value="MFS_1"/>
    <property type="match status" value="1"/>
</dbReference>
<name>A0A4R2LKD7_9GAMM</name>
<evidence type="ECO:0000313" key="8">
    <source>
        <dbReference type="EMBL" id="TCO83743.1"/>
    </source>
</evidence>
<feature type="transmembrane region" description="Helical" evidence="7">
    <location>
        <begin position="167"/>
        <end position="186"/>
    </location>
</feature>
<dbReference type="PANTHER" id="PTHR43266:SF2">
    <property type="entry name" value="MAJOR FACILITATOR SUPERFAMILY (MFS) PROFILE DOMAIN-CONTAINING PROTEIN"/>
    <property type="match status" value="1"/>
</dbReference>
<dbReference type="SUPFAM" id="SSF103473">
    <property type="entry name" value="MFS general substrate transporter"/>
    <property type="match status" value="1"/>
</dbReference>
<keyword evidence="5 7" id="KW-1133">Transmembrane helix</keyword>
<evidence type="ECO:0000256" key="7">
    <source>
        <dbReference type="SAM" id="Phobius"/>
    </source>
</evidence>
<feature type="transmembrane region" description="Helical" evidence="7">
    <location>
        <begin position="310"/>
        <end position="331"/>
    </location>
</feature>
<protein>
    <submittedName>
        <fullName evidence="8">LPLT family lysophospholipid transporter-like MFS transporter</fullName>
    </submittedName>
</protein>
<feature type="transmembrane region" description="Helical" evidence="7">
    <location>
        <begin position="351"/>
        <end position="370"/>
    </location>
</feature>
<sequence>MSTDSPSPDVRPLWSRGMAAVLFAQFFSAFGDNAVLFSALALLKHEAYPGWAAPLLQQFFVAAYILLAPFAGPFADSLPKGRVMLFGNGLKLAGAAGLLVGLNPFAAYALIGVGAAAYSPAKYGILGELTSGDKLVKANGLMESSTIAAILLGAIAGGVLADWSVPGALAVCAGVYAVAAAANLLIPRLPPAHPLAGASLSTLFADFSAAVRTLWQHPDTRFSVIGTSLFWGSGVTMRFLLVAWVPVALGLADNATPAYLNAMVAVGIVLGAGLAGALVRLDQVERALPAGVGIGIAVALLAMVQSLGPAYMLLAVVGACGGFFIVPLNALLQERGKETVGAGHAIAIQNLGENGAMLAMLGLYTLALGAGTPVLLIAPLFGLGLSAAIAALWVARRRQR</sequence>
<dbReference type="AlphaFoldDB" id="A0A4R2LKD7"/>
<reference evidence="8 9" key="1">
    <citation type="submission" date="2019-03" db="EMBL/GenBank/DDBJ databases">
        <title>Genomic Encyclopedia of Type Strains, Phase IV (KMG-IV): sequencing the most valuable type-strain genomes for metagenomic binning, comparative biology and taxonomic classification.</title>
        <authorList>
            <person name="Goeker M."/>
        </authorList>
    </citation>
    <scope>NUCLEOTIDE SEQUENCE [LARGE SCALE GENOMIC DNA]</scope>
    <source>
        <strain evidence="8 9">DSM 25287</strain>
    </source>
</reference>
<proteinExistence type="predicted"/>
<feature type="transmembrane region" description="Helical" evidence="7">
    <location>
        <begin position="258"/>
        <end position="279"/>
    </location>
</feature>
<keyword evidence="3" id="KW-1003">Cell membrane</keyword>
<feature type="transmembrane region" description="Helical" evidence="7">
    <location>
        <begin position="229"/>
        <end position="252"/>
    </location>
</feature>
<feature type="transmembrane region" description="Helical" evidence="7">
    <location>
        <begin position="55"/>
        <end position="75"/>
    </location>
</feature>
<dbReference type="OrthoDB" id="9803968at2"/>
<dbReference type="GO" id="GO:0005886">
    <property type="term" value="C:plasma membrane"/>
    <property type="evidence" value="ECO:0007669"/>
    <property type="project" value="UniProtKB-SubCell"/>
</dbReference>
<accession>A0A4R2LKD7</accession>
<dbReference type="Gene3D" id="1.20.1250.20">
    <property type="entry name" value="MFS general substrate transporter like domains"/>
    <property type="match status" value="1"/>
</dbReference>
<dbReference type="GO" id="GO:0022857">
    <property type="term" value="F:transmembrane transporter activity"/>
    <property type="evidence" value="ECO:0007669"/>
    <property type="project" value="InterPro"/>
</dbReference>
<dbReference type="Proteomes" id="UP000295765">
    <property type="component" value="Unassembled WGS sequence"/>
</dbReference>
<feature type="transmembrane region" description="Helical" evidence="7">
    <location>
        <begin position="376"/>
        <end position="395"/>
    </location>
</feature>
<keyword evidence="4 7" id="KW-0812">Transmembrane</keyword>
<evidence type="ECO:0000256" key="2">
    <source>
        <dbReference type="ARBA" id="ARBA00022448"/>
    </source>
</evidence>
<feature type="transmembrane region" description="Helical" evidence="7">
    <location>
        <begin position="140"/>
        <end position="161"/>
    </location>
</feature>
<organism evidence="8 9">
    <name type="scientific">Plasticicumulans lactativorans</name>
    <dbReference type="NCBI Taxonomy" id="1133106"/>
    <lineage>
        <taxon>Bacteria</taxon>
        <taxon>Pseudomonadati</taxon>
        <taxon>Pseudomonadota</taxon>
        <taxon>Gammaproteobacteria</taxon>
        <taxon>Candidatus Competibacteraceae</taxon>
        <taxon>Plasticicumulans</taxon>
    </lineage>
</organism>
<feature type="transmembrane region" description="Helical" evidence="7">
    <location>
        <begin position="20"/>
        <end position="43"/>
    </location>
</feature>
<evidence type="ECO:0000256" key="3">
    <source>
        <dbReference type="ARBA" id="ARBA00022475"/>
    </source>
</evidence>
<evidence type="ECO:0000256" key="4">
    <source>
        <dbReference type="ARBA" id="ARBA00022692"/>
    </source>
</evidence>
<gene>
    <name evidence="8" type="ORF">EV699_101127</name>
</gene>
<keyword evidence="6 7" id="KW-0472">Membrane</keyword>
<comment type="caution">
    <text evidence="8">The sequence shown here is derived from an EMBL/GenBank/DDBJ whole genome shotgun (WGS) entry which is preliminary data.</text>
</comment>
<evidence type="ECO:0000313" key="9">
    <source>
        <dbReference type="Proteomes" id="UP000295765"/>
    </source>
</evidence>
<dbReference type="RefSeq" id="WP_132538011.1">
    <property type="nucleotide sequence ID" value="NZ_SLWY01000001.1"/>
</dbReference>
<evidence type="ECO:0000256" key="1">
    <source>
        <dbReference type="ARBA" id="ARBA00004651"/>
    </source>
</evidence>
<feature type="transmembrane region" description="Helical" evidence="7">
    <location>
        <begin position="286"/>
        <end position="304"/>
    </location>
</feature>
<dbReference type="CDD" id="cd06173">
    <property type="entry name" value="MFS_MefA_like"/>
    <property type="match status" value="1"/>
</dbReference>
<feature type="transmembrane region" description="Helical" evidence="7">
    <location>
        <begin position="95"/>
        <end position="119"/>
    </location>
</feature>
<dbReference type="InterPro" id="IPR022324">
    <property type="entry name" value="Bacilysin_exporter_BacE_put"/>
</dbReference>
<dbReference type="InterPro" id="IPR011701">
    <property type="entry name" value="MFS"/>
</dbReference>
<evidence type="ECO:0000256" key="6">
    <source>
        <dbReference type="ARBA" id="ARBA00023136"/>
    </source>
</evidence>
<keyword evidence="9" id="KW-1185">Reference proteome</keyword>
<evidence type="ECO:0000256" key="5">
    <source>
        <dbReference type="ARBA" id="ARBA00022989"/>
    </source>
</evidence>
<dbReference type="InterPro" id="IPR036259">
    <property type="entry name" value="MFS_trans_sf"/>
</dbReference>
<dbReference type="PANTHER" id="PTHR43266">
    <property type="entry name" value="MACROLIDE-EFFLUX PROTEIN"/>
    <property type="match status" value="1"/>
</dbReference>
<dbReference type="PRINTS" id="PR01988">
    <property type="entry name" value="EXPORTERBACE"/>
</dbReference>
<dbReference type="NCBIfam" id="NF008397">
    <property type="entry name" value="PRK11195.1"/>
    <property type="match status" value="1"/>
</dbReference>
<dbReference type="EMBL" id="SLWY01000001">
    <property type="protein sequence ID" value="TCO83743.1"/>
    <property type="molecule type" value="Genomic_DNA"/>
</dbReference>
<keyword evidence="2" id="KW-0813">Transport</keyword>
<comment type="subcellular location">
    <subcellularLocation>
        <location evidence="1">Cell membrane</location>
        <topology evidence="1">Multi-pass membrane protein</topology>
    </subcellularLocation>
</comment>